<evidence type="ECO:0000313" key="2">
    <source>
        <dbReference type="EMBL" id="QRG04943.1"/>
    </source>
</evidence>
<keyword evidence="1" id="KW-0732">Signal</keyword>
<dbReference type="RefSeq" id="WP_203191818.1">
    <property type="nucleotide sequence ID" value="NZ_CP063362.1"/>
</dbReference>
<reference evidence="2 3" key="1">
    <citation type="submission" date="2020-10" db="EMBL/GenBank/DDBJ databases">
        <title>Degradation of 1,4-Dioxane by Xanthobacter sp. YN2, via a Novel Group-2 Soluble Di-Iron Monooxygenase.</title>
        <authorList>
            <person name="Ma F."/>
            <person name="Wang Y."/>
            <person name="Yang J."/>
            <person name="Guo H."/>
            <person name="Su D."/>
            <person name="Yu L."/>
        </authorList>
    </citation>
    <scope>NUCLEOTIDE SEQUENCE [LARGE SCALE GENOMIC DNA]</scope>
    <source>
        <strain evidence="2 3">YN2</strain>
    </source>
</reference>
<evidence type="ECO:0000313" key="3">
    <source>
        <dbReference type="Proteomes" id="UP000596427"/>
    </source>
</evidence>
<gene>
    <name evidence="2" type="ORF">EZH22_17600</name>
</gene>
<keyword evidence="3" id="KW-1185">Reference proteome</keyword>
<evidence type="ECO:0000256" key="1">
    <source>
        <dbReference type="SAM" id="SignalP"/>
    </source>
</evidence>
<proteinExistence type="predicted"/>
<name>A0A974SI21_9HYPH</name>
<protein>
    <submittedName>
        <fullName evidence="2">Uncharacterized protein</fullName>
    </submittedName>
</protein>
<organism evidence="2 3">
    <name type="scientific">Xanthobacter dioxanivorans</name>
    <dbReference type="NCBI Taxonomy" id="2528964"/>
    <lineage>
        <taxon>Bacteria</taxon>
        <taxon>Pseudomonadati</taxon>
        <taxon>Pseudomonadota</taxon>
        <taxon>Alphaproteobacteria</taxon>
        <taxon>Hyphomicrobiales</taxon>
        <taxon>Xanthobacteraceae</taxon>
        <taxon>Xanthobacter</taxon>
    </lineage>
</organism>
<accession>A0A974SI21</accession>
<feature type="chain" id="PRO_5036871543" evidence="1">
    <location>
        <begin position="22"/>
        <end position="103"/>
    </location>
</feature>
<dbReference type="EMBL" id="CP063362">
    <property type="protein sequence ID" value="QRG04943.1"/>
    <property type="molecule type" value="Genomic_DNA"/>
</dbReference>
<dbReference type="KEGG" id="xdi:EZH22_17600"/>
<sequence>MQIIQALVFAAVAGLSLAVPAAAETRIFIIDNSDGYGIDACLSSGAPCGEKAAAAWCRSHDYDHAIDFGRVAETPLTSTRAGAAEAACTGPLCAEAVAITCTR</sequence>
<dbReference type="Proteomes" id="UP000596427">
    <property type="component" value="Chromosome"/>
</dbReference>
<dbReference type="AlphaFoldDB" id="A0A974SI21"/>
<feature type="signal peptide" evidence="1">
    <location>
        <begin position="1"/>
        <end position="21"/>
    </location>
</feature>